<organism evidence="9 10">
    <name type="scientific">Botryosphaeria dothidea</name>
    <dbReference type="NCBI Taxonomy" id="55169"/>
    <lineage>
        <taxon>Eukaryota</taxon>
        <taxon>Fungi</taxon>
        <taxon>Dikarya</taxon>
        <taxon>Ascomycota</taxon>
        <taxon>Pezizomycotina</taxon>
        <taxon>Dothideomycetes</taxon>
        <taxon>Dothideomycetes incertae sedis</taxon>
        <taxon>Botryosphaeriales</taxon>
        <taxon>Botryosphaeriaceae</taxon>
        <taxon>Botryosphaeria</taxon>
    </lineage>
</organism>
<dbReference type="InterPro" id="IPR002401">
    <property type="entry name" value="Cyt_P450_E_grp-I"/>
</dbReference>
<keyword evidence="8" id="KW-0812">Transmembrane</keyword>
<evidence type="ECO:0000313" key="9">
    <source>
        <dbReference type="EMBL" id="KAF4310824.1"/>
    </source>
</evidence>
<keyword evidence="7" id="KW-0560">Oxidoreductase</keyword>
<protein>
    <submittedName>
        <fullName evidence="9">Cytochrome p450 protein</fullName>
    </submittedName>
</protein>
<dbReference type="PRINTS" id="PR00463">
    <property type="entry name" value="EP450I"/>
</dbReference>
<dbReference type="CDD" id="cd11058">
    <property type="entry name" value="CYP60B-like"/>
    <property type="match status" value="1"/>
</dbReference>
<dbReference type="Proteomes" id="UP000572817">
    <property type="component" value="Unassembled WGS sequence"/>
</dbReference>
<evidence type="ECO:0000256" key="5">
    <source>
        <dbReference type="ARBA" id="ARBA00023004"/>
    </source>
</evidence>
<keyword evidence="8" id="KW-0472">Membrane</keyword>
<sequence>MDSSNSPPTEGFHKAATVLGSPSSRFLSNPDFPQVLIVIFGLSLAKVIADAIYNIYFHPLSKFPGPRHAAAWNLVYVYHMFRGNTVHWIESVHKQHGEIVRIGPERLSYTKPEAWKEVYGHKTAGRKASPKDMRFLNGEANGFNSVLTEPSDAEHGAQRRIFAHAFSDRALSQQGELIGCYVDDLILLVHRAAAKSPTGAAELDAVKLYNFTTFDIMGDLTFSEPLGNLENSEYSPWVTAIFHSFKAISLIRQLNEYPVLQALWKVLMPAYLKKAAMVNLQQSAERVEKRLAKERTEHPDIWALILRSGHDISREVMNANSILFMLAGTETTATLLSGLTYLLLKNPSKYKKLVEEVRQFKSESELTIDSVRHMKYLVACIEEALRVYPPVPLGTFREITRLAVVSWAAFRSPKNFKDPGLFLPERWILDEPGFEEYHAFDKREVVQPFSYGPRNCLGKNLAHYEMRAIMARVLWNFDLELDSQSDRWIDQKSYLIWDKAELTIRFKPRMI</sequence>
<dbReference type="GO" id="GO:0020037">
    <property type="term" value="F:heme binding"/>
    <property type="evidence" value="ECO:0007669"/>
    <property type="project" value="InterPro"/>
</dbReference>
<dbReference type="PRINTS" id="PR00385">
    <property type="entry name" value="P450"/>
</dbReference>
<dbReference type="AlphaFoldDB" id="A0A8H4N4J5"/>
<dbReference type="GO" id="GO:0005506">
    <property type="term" value="F:iron ion binding"/>
    <property type="evidence" value="ECO:0007669"/>
    <property type="project" value="InterPro"/>
</dbReference>
<comment type="similarity">
    <text evidence="2 7">Belongs to the cytochrome P450 family.</text>
</comment>
<evidence type="ECO:0000313" key="10">
    <source>
        <dbReference type="Proteomes" id="UP000572817"/>
    </source>
</evidence>
<keyword evidence="5 6" id="KW-0408">Iron</keyword>
<dbReference type="GO" id="GO:0004497">
    <property type="term" value="F:monooxygenase activity"/>
    <property type="evidence" value="ECO:0007669"/>
    <property type="project" value="UniProtKB-KW"/>
</dbReference>
<keyword evidence="8" id="KW-1133">Transmembrane helix</keyword>
<dbReference type="InterPro" id="IPR036396">
    <property type="entry name" value="Cyt_P450_sf"/>
</dbReference>
<evidence type="ECO:0000256" key="4">
    <source>
        <dbReference type="ARBA" id="ARBA00022723"/>
    </source>
</evidence>
<dbReference type="PANTHER" id="PTHR24305">
    <property type="entry name" value="CYTOCHROME P450"/>
    <property type="match status" value="1"/>
</dbReference>
<accession>A0A8H4N4J5</accession>
<evidence type="ECO:0000256" key="3">
    <source>
        <dbReference type="ARBA" id="ARBA00022617"/>
    </source>
</evidence>
<dbReference type="Gene3D" id="1.10.630.10">
    <property type="entry name" value="Cytochrome P450"/>
    <property type="match status" value="1"/>
</dbReference>
<comment type="caution">
    <text evidence="9">The sequence shown here is derived from an EMBL/GenBank/DDBJ whole genome shotgun (WGS) entry which is preliminary data.</text>
</comment>
<dbReference type="InterPro" id="IPR001128">
    <property type="entry name" value="Cyt_P450"/>
</dbReference>
<gene>
    <name evidence="9" type="ORF">GTA08_BOTSDO13743</name>
</gene>
<comment type="cofactor">
    <cofactor evidence="1 6">
        <name>heme</name>
        <dbReference type="ChEBI" id="CHEBI:30413"/>
    </cofactor>
</comment>
<dbReference type="EMBL" id="WWBZ02000013">
    <property type="protein sequence ID" value="KAF4310824.1"/>
    <property type="molecule type" value="Genomic_DNA"/>
</dbReference>
<dbReference type="Pfam" id="PF00067">
    <property type="entry name" value="p450"/>
    <property type="match status" value="1"/>
</dbReference>
<evidence type="ECO:0000256" key="2">
    <source>
        <dbReference type="ARBA" id="ARBA00010617"/>
    </source>
</evidence>
<feature type="transmembrane region" description="Helical" evidence="8">
    <location>
        <begin position="322"/>
        <end position="344"/>
    </location>
</feature>
<keyword evidence="4 6" id="KW-0479">Metal-binding</keyword>
<dbReference type="PANTHER" id="PTHR24305:SF210">
    <property type="entry name" value="CYTOCHROME P450 MONOOXYGENASE ASQL-RELATED"/>
    <property type="match status" value="1"/>
</dbReference>
<dbReference type="PROSITE" id="PS00086">
    <property type="entry name" value="CYTOCHROME_P450"/>
    <property type="match status" value="1"/>
</dbReference>
<dbReference type="InterPro" id="IPR017972">
    <property type="entry name" value="Cyt_P450_CS"/>
</dbReference>
<keyword evidence="10" id="KW-1185">Reference proteome</keyword>
<dbReference type="SUPFAM" id="SSF48264">
    <property type="entry name" value="Cytochrome P450"/>
    <property type="match status" value="1"/>
</dbReference>
<evidence type="ECO:0000256" key="6">
    <source>
        <dbReference type="PIRSR" id="PIRSR602401-1"/>
    </source>
</evidence>
<evidence type="ECO:0000256" key="8">
    <source>
        <dbReference type="SAM" id="Phobius"/>
    </source>
</evidence>
<feature type="transmembrane region" description="Helical" evidence="8">
    <location>
        <begin position="35"/>
        <end position="57"/>
    </location>
</feature>
<dbReference type="OrthoDB" id="1470350at2759"/>
<evidence type="ECO:0000256" key="7">
    <source>
        <dbReference type="RuleBase" id="RU000461"/>
    </source>
</evidence>
<dbReference type="InterPro" id="IPR050121">
    <property type="entry name" value="Cytochrome_P450_monoxygenase"/>
</dbReference>
<reference evidence="9" key="1">
    <citation type="submission" date="2020-04" db="EMBL/GenBank/DDBJ databases">
        <title>Genome Assembly and Annotation of Botryosphaeria dothidea sdau 11-99, a Latent Pathogen of Apple Fruit Ring Rot in China.</title>
        <authorList>
            <person name="Yu C."/>
            <person name="Diao Y."/>
            <person name="Lu Q."/>
            <person name="Zhao J."/>
            <person name="Cui S."/>
            <person name="Peng C."/>
            <person name="He B."/>
            <person name="Liu H."/>
        </authorList>
    </citation>
    <scope>NUCLEOTIDE SEQUENCE [LARGE SCALE GENOMIC DNA]</scope>
    <source>
        <strain evidence="9">Sdau11-99</strain>
    </source>
</reference>
<keyword evidence="3 6" id="KW-0349">Heme</keyword>
<evidence type="ECO:0000256" key="1">
    <source>
        <dbReference type="ARBA" id="ARBA00001971"/>
    </source>
</evidence>
<keyword evidence="7" id="KW-0503">Monooxygenase</keyword>
<dbReference type="GO" id="GO:0016705">
    <property type="term" value="F:oxidoreductase activity, acting on paired donors, with incorporation or reduction of molecular oxygen"/>
    <property type="evidence" value="ECO:0007669"/>
    <property type="project" value="InterPro"/>
</dbReference>
<name>A0A8H4N4J5_9PEZI</name>
<proteinExistence type="inferred from homology"/>
<feature type="binding site" description="axial binding residue" evidence="6">
    <location>
        <position position="456"/>
    </location>
    <ligand>
        <name>heme</name>
        <dbReference type="ChEBI" id="CHEBI:30413"/>
    </ligand>
    <ligandPart>
        <name>Fe</name>
        <dbReference type="ChEBI" id="CHEBI:18248"/>
    </ligandPart>
</feature>